<keyword evidence="10 12" id="KW-0472">Membrane</keyword>
<sequence length="369" mass="40186">MIVFRYLTREVLISTAAVSTILLMIIVSGRFIKYLGDAAAGKLAPELLSQMLLYRLPGFLELILPLGLFLGVLLAFGRLYLESEMVVLRACGISQKRLVLYALGPATVVALVVGLLSMQLSPLGAQRTADLYLQQDNINAFDTLVPGRFQQLPGGNRVTYTESLDAAAGGLERLFISDSSQGGAPVVVLAERGYRYDTQDNGRFLVLQDGVRYEGVPGDANYRRIQYGEYGVRLPDAAAELQSAELEAMPTLALLADGSNAAMAQFHWRLSLPVLALVVTLLAVPMSRTNPRQGRFAKLIPSIVLYLLYLTLLGAARGAVEDGKAPGLSLWLVHAGFLALALNLIFAEHFWERLGQRLPSLLSLKRGRA</sequence>
<keyword evidence="7" id="KW-0997">Cell inner membrane</keyword>
<comment type="similarity">
    <text evidence="3">Belongs to the LptF/LptG family.</text>
</comment>
<dbReference type="OrthoDB" id="9778062at2"/>
<keyword evidence="8 12" id="KW-0812">Transmembrane</keyword>
<name>A0A1A9F2Q6_9GAMM</name>
<dbReference type="InterPro" id="IPR030922">
    <property type="entry name" value="LptF"/>
</dbReference>
<comment type="subunit">
    <text evidence="11">Component of the lipopolysaccharide transport and assembly complex. The LptBFG transporter is composed of two ATP-binding proteins (LptB) and two transmembrane proteins (LptF and LptG).</text>
</comment>
<comment type="function">
    <text evidence="1">Part of the ABC transporter complex LptBFG involved in the translocation of lipopolysaccharide (LPS) from the inner membrane to the outer membrane.</text>
</comment>
<dbReference type="PANTHER" id="PTHR33529:SF7">
    <property type="entry name" value="LIPOPOLYSACCHARIDE EXPORT SYSTEM PERMEASE PROTEIN LPTF"/>
    <property type="match status" value="1"/>
</dbReference>
<keyword evidence="6" id="KW-1003">Cell membrane</keyword>
<feature type="transmembrane region" description="Helical" evidence="12">
    <location>
        <begin position="266"/>
        <end position="284"/>
    </location>
</feature>
<organism evidence="13 14">
    <name type="scientific">Marinobacterium aestuarii</name>
    <dbReference type="NCBI Taxonomy" id="1821621"/>
    <lineage>
        <taxon>Bacteria</taxon>
        <taxon>Pseudomonadati</taxon>
        <taxon>Pseudomonadota</taxon>
        <taxon>Gammaproteobacteria</taxon>
        <taxon>Oceanospirillales</taxon>
        <taxon>Oceanospirillaceae</taxon>
        <taxon>Marinobacterium</taxon>
    </lineage>
</organism>
<dbReference type="AlphaFoldDB" id="A0A1A9F2Q6"/>
<dbReference type="Proteomes" id="UP000078070">
    <property type="component" value="Chromosome"/>
</dbReference>
<evidence type="ECO:0000313" key="14">
    <source>
        <dbReference type="Proteomes" id="UP000078070"/>
    </source>
</evidence>
<feature type="transmembrane region" description="Helical" evidence="12">
    <location>
        <begin position="52"/>
        <end position="77"/>
    </location>
</feature>
<reference evidence="13 14" key="2">
    <citation type="journal article" date="2018" name="Int. J. Syst. Evol. Microbiol.">
        <title>Marinobacterium aestuarii sp. nov., a benzene-degrading marine bacterium isolated from estuary sediment.</title>
        <authorList>
            <person name="Bae S.S."/>
            <person name="Jung J."/>
            <person name="Chung D."/>
            <person name="Baek K."/>
        </authorList>
    </citation>
    <scope>NUCLEOTIDE SEQUENCE [LARGE SCALE GENOMIC DNA]</scope>
    <source>
        <strain evidence="13 14">ST58-10</strain>
    </source>
</reference>
<evidence type="ECO:0000313" key="13">
    <source>
        <dbReference type="EMBL" id="ANG64168.1"/>
    </source>
</evidence>
<dbReference type="GO" id="GO:0015920">
    <property type="term" value="P:lipopolysaccharide transport"/>
    <property type="evidence" value="ECO:0007669"/>
    <property type="project" value="TreeGrafter"/>
</dbReference>
<dbReference type="RefSeq" id="WP_067385535.1">
    <property type="nucleotide sequence ID" value="NZ_CP015839.1"/>
</dbReference>
<keyword evidence="9 12" id="KW-1133">Transmembrane helix</keyword>
<evidence type="ECO:0000256" key="8">
    <source>
        <dbReference type="ARBA" id="ARBA00022692"/>
    </source>
</evidence>
<evidence type="ECO:0000256" key="7">
    <source>
        <dbReference type="ARBA" id="ARBA00022519"/>
    </source>
</evidence>
<dbReference type="PANTHER" id="PTHR33529">
    <property type="entry name" value="SLR0882 PROTEIN-RELATED"/>
    <property type="match status" value="1"/>
</dbReference>
<dbReference type="GO" id="GO:0043190">
    <property type="term" value="C:ATP-binding cassette (ABC) transporter complex"/>
    <property type="evidence" value="ECO:0007669"/>
    <property type="project" value="InterPro"/>
</dbReference>
<feature type="transmembrane region" description="Helical" evidence="12">
    <location>
        <begin position="328"/>
        <end position="347"/>
    </location>
</feature>
<dbReference type="STRING" id="1821621.A8C75_17940"/>
<evidence type="ECO:0000256" key="3">
    <source>
        <dbReference type="ARBA" id="ARBA00007725"/>
    </source>
</evidence>
<dbReference type="GO" id="GO:0055085">
    <property type="term" value="P:transmembrane transport"/>
    <property type="evidence" value="ECO:0007669"/>
    <property type="project" value="InterPro"/>
</dbReference>
<feature type="transmembrane region" description="Helical" evidence="12">
    <location>
        <begin position="98"/>
        <end position="118"/>
    </location>
</feature>
<keyword evidence="14" id="KW-1185">Reference proteome</keyword>
<dbReference type="Pfam" id="PF03739">
    <property type="entry name" value="LptF_LptG"/>
    <property type="match status" value="1"/>
</dbReference>
<comment type="subcellular location">
    <subcellularLocation>
        <location evidence="2">Cell inner membrane</location>
        <topology evidence="2">Multi-pass membrane protein</topology>
    </subcellularLocation>
</comment>
<evidence type="ECO:0000256" key="5">
    <source>
        <dbReference type="ARBA" id="ARBA00022448"/>
    </source>
</evidence>
<reference evidence="14" key="1">
    <citation type="submission" date="2016-05" db="EMBL/GenBank/DDBJ databases">
        <authorList>
            <person name="Baek K."/>
            <person name="Yang S.-J."/>
        </authorList>
    </citation>
    <scope>NUCLEOTIDE SEQUENCE [LARGE SCALE GENOMIC DNA]</scope>
    <source>
        <strain evidence="14">ST58-10</strain>
    </source>
</reference>
<accession>A0A1A9F2Q6</accession>
<evidence type="ECO:0000256" key="12">
    <source>
        <dbReference type="SAM" id="Phobius"/>
    </source>
</evidence>
<evidence type="ECO:0000256" key="6">
    <source>
        <dbReference type="ARBA" id="ARBA00022475"/>
    </source>
</evidence>
<dbReference type="KEGG" id="mars:A8C75_17940"/>
<evidence type="ECO:0000256" key="11">
    <source>
        <dbReference type="ARBA" id="ARBA00026081"/>
    </source>
</evidence>
<evidence type="ECO:0000256" key="10">
    <source>
        <dbReference type="ARBA" id="ARBA00023136"/>
    </source>
</evidence>
<dbReference type="NCBIfam" id="TIGR04407">
    <property type="entry name" value="LptF_YjgP"/>
    <property type="match status" value="1"/>
</dbReference>
<dbReference type="EMBL" id="CP015839">
    <property type="protein sequence ID" value="ANG64168.1"/>
    <property type="molecule type" value="Genomic_DNA"/>
</dbReference>
<dbReference type="InterPro" id="IPR005495">
    <property type="entry name" value="LptG/LptF_permease"/>
</dbReference>
<feature type="transmembrane region" description="Helical" evidence="12">
    <location>
        <begin position="12"/>
        <end position="32"/>
    </location>
</feature>
<evidence type="ECO:0000256" key="9">
    <source>
        <dbReference type="ARBA" id="ARBA00022989"/>
    </source>
</evidence>
<keyword evidence="5" id="KW-0813">Transport</keyword>
<feature type="transmembrane region" description="Helical" evidence="12">
    <location>
        <begin position="296"/>
        <end position="316"/>
    </location>
</feature>
<proteinExistence type="inferred from homology"/>
<evidence type="ECO:0000256" key="1">
    <source>
        <dbReference type="ARBA" id="ARBA00002265"/>
    </source>
</evidence>
<protein>
    <recommendedName>
        <fullName evidence="4">Lipopolysaccharide export system permease protein LptF</fullName>
    </recommendedName>
</protein>
<evidence type="ECO:0000256" key="2">
    <source>
        <dbReference type="ARBA" id="ARBA00004429"/>
    </source>
</evidence>
<gene>
    <name evidence="13" type="ORF">A8C75_17940</name>
</gene>
<evidence type="ECO:0000256" key="4">
    <source>
        <dbReference type="ARBA" id="ARBA00014213"/>
    </source>
</evidence>